<name>A0A6C0I1M5_9ZZZZ</name>
<evidence type="ECO:0000256" key="1">
    <source>
        <dbReference type="SAM" id="Phobius"/>
    </source>
</evidence>
<organism evidence="2">
    <name type="scientific">viral metagenome</name>
    <dbReference type="NCBI Taxonomy" id="1070528"/>
    <lineage>
        <taxon>unclassified sequences</taxon>
        <taxon>metagenomes</taxon>
        <taxon>organismal metagenomes</taxon>
    </lineage>
</organism>
<keyword evidence="1" id="KW-0812">Transmembrane</keyword>
<keyword evidence="1" id="KW-0472">Membrane</keyword>
<dbReference type="EMBL" id="MN740065">
    <property type="protein sequence ID" value="QHT86246.1"/>
    <property type="molecule type" value="Genomic_DNA"/>
</dbReference>
<protein>
    <recommendedName>
        <fullName evidence="3">Glutaredoxin domain-containing protein</fullName>
    </recommendedName>
</protein>
<feature type="transmembrane region" description="Helical" evidence="1">
    <location>
        <begin position="12"/>
        <end position="36"/>
    </location>
</feature>
<evidence type="ECO:0000313" key="2">
    <source>
        <dbReference type="EMBL" id="QHT86246.1"/>
    </source>
</evidence>
<sequence length="139" mass="15936">MPDKELNNNVLFILTILFACIIFVLILAIIWMVLYYKNSNSDDSQKQQESKNDISGWQLYMLKGCGYCTKQAAELKGFNTFVEYERGNPVPIVNNIEGELYSRDKISGFPFWYNSKTGETKSGKRDICSLDPRPQNAQC</sequence>
<keyword evidence="1" id="KW-1133">Transmembrane helix</keyword>
<reference evidence="2" key="1">
    <citation type="journal article" date="2020" name="Nature">
        <title>Giant virus diversity and host interactions through global metagenomics.</title>
        <authorList>
            <person name="Schulz F."/>
            <person name="Roux S."/>
            <person name="Paez-Espino D."/>
            <person name="Jungbluth S."/>
            <person name="Walsh D.A."/>
            <person name="Denef V.J."/>
            <person name="McMahon K.D."/>
            <person name="Konstantinidis K.T."/>
            <person name="Eloe-Fadrosh E.A."/>
            <person name="Kyrpides N.C."/>
            <person name="Woyke T."/>
        </authorList>
    </citation>
    <scope>NUCLEOTIDE SEQUENCE</scope>
    <source>
        <strain evidence="2">GVMAG-M-3300023184-186</strain>
    </source>
</reference>
<dbReference type="PROSITE" id="PS51257">
    <property type="entry name" value="PROKAR_LIPOPROTEIN"/>
    <property type="match status" value="1"/>
</dbReference>
<evidence type="ECO:0008006" key="3">
    <source>
        <dbReference type="Google" id="ProtNLM"/>
    </source>
</evidence>
<proteinExistence type="predicted"/>
<dbReference type="AlphaFoldDB" id="A0A6C0I1M5"/>
<accession>A0A6C0I1M5</accession>